<accession>A0A6C0EZ25</accession>
<feature type="domain" description="ERV/ALR sulfhydryl oxidase" evidence="8">
    <location>
        <begin position="1"/>
        <end position="104"/>
    </location>
</feature>
<dbReference type="Pfam" id="PF04777">
    <property type="entry name" value="Evr1_Alr"/>
    <property type="match status" value="1"/>
</dbReference>
<keyword evidence="7" id="KW-0472">Membrane</keyword>
<evidence type="ECO:0000259" key="8">
    <source>
        <dbReference type="PROSITE" id="PS51324"/>
    </source>
</evidence>
<evidence type="ECO:0000256" key="7">
    <source>
        <dbReference type="SAM" id="Phobius"/>
    </source>
</evidence>
<evidence type="ECO:0000256" key="1">
    <source>
        <dbReference type="ARBA" id="ARBA00001974"/>
    </source>
</evidence>
<dbReference type="Gene3D" id="1.20.120.310">
    <property type="entry name" value="ERV/ALR sulfhydryl oxidase domain"/>
    <property type="match status" value="1"/>
</dbReference>
<evidence type="ECO:0000256" key="6">
    <source>
        <dbReference type="ARBA" id="ARBA00023157"/>
    </source>
</evidence>
<keyword evidence="5" id="KW-0560">Oxidoreductase</keyword>
<evidence type="ECO:0000313" key="9">
    <source>
        <dbReference type="EMBL" id="QHT33470.1"/>
    </source>
</evidence>
<keyword evidence="4" id="KW-0274">FAD</keyword>
<dbReference type="InterPro" id="IPR017905">
    <property type="entry name" value="ERV/ALR_sulphydryl_oxidase"/>
</dbReference>
<evidence type="ECO:0000256" key="3">
    <source>
        <dbReference type="ARBA" id="ARBA00022630"/>
    </source>
</evidence>
<dbReference type="InterPro" id="IPR036774">
    <property type="entry name" value="ERV/ALR_sulphydryl_oxid_sf"/>
</dbReference>
<evidence type="ECO:0000256" key="5">
    <source>
        <dbReference type="ARBA" id="ARBA00023002"/>
    </source>
</evidence>
<evidence type="ECO:0000256" key="2">
    <source>
        <dbReference type="ARBA" id="ARBA00012512"/>
    </source>
</evidence>
<keyword evidence="7" id="KW-0812">Transmembrane</keyword>
<proteinExistence type="predicted"/>
<dbReference type="EMBL" id="MN738968">
    <property type="protein sequence ID" value="QHT33470.1"/>
    <property type="molecule type" value="Genomic_DNA"/>
</dbReference>
<dbReference type="PROSITE" id="PS51324">
    <property type="entry name" value="ERV_ALR"/>
    <property type="match status" value="1"/>
</dbReference>
<evidence type="ECO:0000256" key="4">
    <source>
        <dbReference type="ARBA" id="ARBA00022827"/>
    </source>
</evidence>
<keyword evidence="6" id="KW-1015">Disulfide bond</keyword>
<protein>
    <recommendedName>
        <fullName evidence="2">thiol oxidase</fullName>
        <ecNumber evidence="2">1.8.3.2</ecNumber>
    </recommendedName>
</protein>
<dbReference type="AlphaFoldDB" id="A0A6C0EZ25"/>
<keyword evidence="3" id="KW-0285">Flavoprotein</keyword>
<name>A0A6C0EZ25_9ZZZZ</name>
<dbReference type="GO" id="GO:0016972">
    <property type="term" value="F:thiol oxidase activity"/>
    <property type="evidence" value="ECO:0007669"/>
    <property type="project" value="UniProtKB-EC"/>
</dbReference>
<feature type="transmembrane region" description="Helical" evidence="7">
    <location>
        <begin position="6"/>
        <end position="25"/>
    </location>
</feature>
<dbReference type="EC" id="1.8.3.2" evidence="2"/>
<feature type="transmembrane region" description="Helical" evidence="7">
    <location>
        <begin position="124"/>
        <end position="141"/>
    </location>
</feature>
<comment type="cofactor">
    <cofactor evidence="1">
        <name>FAD</name>
        <dbReference type="ChEBI" id="CHEBI:57692"/>
    </cofactor>
</comment>
<keyword evidence="7" id="KW-1133">Transmembrane helix</keyword>
<reference evidence="9" key="1">
    <citation type="journal article" date="2020" name="Nature">
        <title>Giant virus diversity and host interactions through global metagenomics.</title>
        <authorList>
            <person name="Schulz F."/>
            <person name="Roux S."/>
            <person name="Paez-Espino D."/>
            <person name="Jungbluth S."/>
            <person name="Walsh D.A."/>
            <person name="Denef V.J."/>
            <person name="McMahon K.D."/>
            <person name="Konstantinidis K.T."/>
            <person name="Eloe-Fadrosh E.A."/>
            <person name="Kyrpides N.C."/>
            <person name="Woyke T."/>
        </authorList>
    </citation>
    <scope>NUCLEOTIDE SEQUENCE</scope>
    <source>
        <strain evidence="9">GVMAG-M-3300009161-36</strain>
    </source>
</reference>
<organism evidence="9">
    <name type="scientific">viral metagenome</name>
    <dbReference type="NCBI Taxonomy" id="1070528"/>
    <lineage>
        <taxon>unclassified sequences</taxon>
        <taxon>metagenomes</taxon>
        <taxon>organismal metagenomes</taxon>
    </lineage>
</organism>
<dbReference type="SUPFAM" id="SSF69000">
    <property type="entry name" value="FAD-dependent thiol oxidase"/>
    <property type="match status" value="1"/>
</dbReference>
<sequence>MVLDSTVWGPHYWFVLLTIAICYPIHPNDVTKKKYYELIHNFPLFMPDSRMGNKFSGLLDKYPITPYLDSRDSFIKWVHFIHNRINKMTNKAEISLSQALKEYYYNYKPKAIKIQEELKYRQKLVFFLILVGGIGGVYYLYKH</sequence>